<protein>
    <recommendedName>
        <fullName evidence="4">Chlorosome envelope protein H</fullName>
    </recommendedName>
</protein>
<proteinExistence type="predicted"/>
<reference evidence="2 3" key="1">
    <citation type="journal article" date="2020" name="Microorganisms">
        <title>Simultaneous Genome Sequencing of Prosthecochloris ethylica and Desulfuromonas acetoxidans within a Syntrophic Mixture Reveals Unique Pili and Protein Interactions.</title>
        <authorList>
            <person name="Kyndt J.A."/>
            <person name="Van Beeumen J.J."/>
            <person name="Meyer T.E."/>
        </authorList>
    </citation>
    <scope>NUCLEOTIDE SEQUENCE [LARGE SCALE GENOMIC DNA]</scope>
    <source>
        <strain evidence="2 3">N3</strain>
    </source>
</reference>
<feature type="region of interest" description="Disordered" evidence="1">
    <location>
        <begin position="1"/>
        <end position="33"/>
    </location>
</feature>
<evidence type="ECO:0000313" key="2">
    <source>
        <dbReference type="EMBL" id="MBF0636319.1"/>
    </source>
</evidence>
<evidence type="ECO:0000256" key="1">
    <source>
        <dbReference type="SAM" id="MobiDB-lite"/>
    </source>
</evidence>
<accession>A0ABR9XQR2</accession>
<gene>
    <name evidence="2" type="ORF">INT08_03875</name>
</gene>
<feature type="compositionally biased region" description="Low complexity" evidence="1">
    <location>
        <begin position="205"/>
        <end position="221"/>
    </location>
</feature>
<sequence length="268" mass="28513">MAEELKKPAGASSAPSPAPKPAPEQNAGTTGDIPSLFENVGQLIDSTVNSVSEMLVSATTVTEQVIDNINVTVQSDAVKQITGGISDVTENVAKGISSTFNPDQIKESIDAFAHVLDAVTGSIAKTMNSEPVRNLFDSISTGIGQMTGSLTAQAGQSCTEHHKAVEIPYSHNRPAEEKKLQSQTKEEAPRQNSSAAAPAVQQDKPATAPAEPEAAKPAEQPYSTIESSSGNERQSQPEQKKQPENRQKKQKSDPSRKGTFPRSKGRRR</sequence>
<dbReference type="RefSeq" id="WP_114608008.1">
    <property type="nucleotide sequence ID" value="NZ_JABVZQ010000001.1"/>
</dbReference>
<feature type="compositionally biased region" description="Basic and acidic residues" evidence="1">
    <location>
        <begin position="173"/>
        <end position="189"/>
    </location>
</feature>
<organism evidence="2 3">
    <name type="scientific">Prosthecochloris ethylica</name>
    <dbReference type="NCBI Taxonomy" id="2743976"/>
    <lineage>
        <taxon>Bacteria</taxon>
        <taxon>Pseudomonadati</taxon>
        <taxon>Chlorobiota</taxon>
        <taxon>Chlorobiia</taxon>
        <taxon>Chlorobiales</taxon>
        <taxon>Chlorobiaceae</taxon>
        <taxon>Prosthecochloris</taxon>
    </lineage>
</organism>
<evidence type="ECO:0000313" key="3">
    <source>
        <dbReference type="Proteomes" id="UP000619838"/>
    </source>
</evidence>
<keyword evidence="3" id="KW-1185">Reference proteome</keyword>
<comment type="caution">
    <text evidence="2">The sequence shown here is derived from an EMBL/GenBank/DDBJ whole genome shotgun (WGS) entry which is preliminary data.</text>
</comment>
<evidence type="ECO:0008006" key="4">
    <source>
        <dbReference type="Google" id="ProtNLM"/>
    </source>
</evidence>
<feature type="compositionally biased region" description="Polar residues" evidence="1">
    <location>
        <begin position="222"/>
        <end position="237"/>
    </location>
</feature>
<dbReference type="EMBL" id="JADGII010000004">
    <property type="protein sequence ID" value="MBF0636319.1"/>
    <property type="molecule type" value="Genomic_DNA"/>
</dbReference>
<dbReference type="Proteomes" id="UP000619838">
    <property type="component" value="Unassembled WGS sequence"/>
</dbReference>
<feature type="region of interest" description="Disordered" evidence="1">
    <location>
        <begin position="166"/>
        <end position="268"/>
    </location>
</feature>
<feature type="compositionally biased region" description="Basic and acidic residues" evidence="1">
    <location>
        <begin position="238"/>
        <end position="256"/>
    </location>
</feature>
<name>A0ABR9XQR2_9CHLB</name>